<dbReference type="VEuPathDB" id="VectorBase:AFUN2_014363"/>
<dbReference type="Pfam" id="PF06477">
    <property type="entry name" value="DUF1091"/>
    <property type="match status" value="1"/>
</dbReference>
<reference evidence="2" key="1">
    <citation type="submission" date="2020-05" db="UniProtKB">
        <authorList>
            <consortium name="EnsemblMetazoa"/>
        </authorList>
    </citation>
    <scope>IDENTIFICATION</scope>
    <source>
        <strain evidence="2">FUMOZ</strain>
    </source>
</reference>
<organism evidence="2">
    <name type="scientific">Anopheles funestus</name>
    <name type="common">African malaria mosquito</name>
    <dbReference type="NCBI Taxonomy" id="62324"/>
    <lineage>
        <taxon>Eukaryota</taxon>
        <taxon>Metazoa</taxon>
        <taxon>Ecdysozoa</taxon>
        <taxon>Arthropoda</taxon>
        <taxon>Hexapoda</taxon>
        <taxon>Insecta</taxon>
        <taxon>Pterygota</taxon>
        <taxon>Neoptera</taxon>
        <taxon>Endopterygota</taxon>
        <taxon>Diptera</taxon>
        <taxon>Nematocera</taxon>
        <taxon>Culicoidea</taxon>
        <taxon>Culicidae</taxon>
        <taxon>Anophelinae</taxon>
        <taxon>Anopheles</taxon>
    </lineage>
</organism>
<dbReference type="EnsemblMetazoa" id="AFUN021693-RA">
    <property type="protein sequence ID" value="AFUN021693-PA"/>
    <property type="gene ID" value="AFUN021693"/>
</dbReference>
<feature type="signal peptide" evidence="1">
    <location>
        <begin position="1"/>
        <end position="17"/>
    </location>
</feature>
<sequence>MLLVLFSFSLVVISLQGIQVDFERFEQHSGFNFYNSSLRVRKYNRTMITLNGTLQIVSHLSRNITISTDFFHSSRGNQQFNHYPVKLPTQDVCDFMKNFYADYSEYVEDMVNMPEKGECPIVPRTIYVTNKVFPAKAIPPFFPPGLWKVHLINTLNNVEVVRFEIIAKVTNDFL</sequence>
<dbReference type="PANTHER" id="PTHR21112:SF0">
    <property type="entry name" value="CHEMOSENSORY PROTEIN A 29A-RELATED"/>
    <property type="match status" value="1"/>
</dbReference>
<dbReference type="InterPro" id="IPR010512">
    <property type="entry name" value="DUF1091"/>
</dbReference>
<proteinExistence type="predicted"/>
<keyword evidence="1" id="KW-0732">Signal</keyword>
<protein>
    <recommendedName>
        <fullName evidence="3">MD-2-related lipid-recognition domain-containing protein</fullName>
    </recommendedName>
</protein>
<feature type="chain" id="PRO_5021377717" description="MD-2-related lipid-recognition domain-containing protein" evidence="1">
    <location>
        <begin position="18"/>
        <end position="174"/>
    </location>
</feature>
<dbReference type="STRING" id="62324.A0A4Y0BUZ9"/>
<accession>A0A4Y0BUZ9</accession>
<evidence type="ECO:0000256" key="1">
    <source>
        <dbReference type="SAM" id="SignalP"/>
    </source>
</evidence>
<evidence type="ECO:0000313" key="2">
    <source>
        <dbReference type="EnsemblMetazoa" id="AFUN021693-PA"/>
    </source>
</evidence>
<dbReference type="PANTHER" id="PTHR21112">
    <property type="entry name" value="CHEMOSENSORY PROTEIN A 29A-RELATED"/>
    <property type="match status" value="1"/>
</dbReference>
<name>A0A4Y0BUZ9_ANOFN</name>
<dbReference type="VEuPathDB" id="VectorBase:AFUN021693"/>
<dbReference type="AlphaFoldDB" id="A0A4Y0BUZ9"/>
<evidence type="ECO:0008006" key="3">
    <source>
        <dbReference type="Google" id="ProtNLM"/>
    </source>
</evidence>